<sequence>MEKCPGGPIESVALLWQNIERKEEEDLCHVRREGGGKEDADGQSEGDDYRIPEEGTDDCMEAAGRPKTARKDGEETSESCAPTESKKDDSG</sequence>
<dbReference type="AlphaFoldDB" id="A0AAV7R8Y9"/>
<feature type="region of interest" description="Disordered" evidence="1">
    <location>
        <begin position="27"/>
        <end position="91"/>
    </location>
</feature>
<reference evidence="2" key="1">
    <citation type="journal article" date="2022" name="bioRxiv">
        <title>Sequencing and chromosome-scale assembly of the giantPleurodeles waltlgenome.</title>
        <authorList>
            <person name="Brown T."/>
            <person name="Elewa A."/>
            <person name="Iarovenko S."/>
            <person name="Subramanian E."/>
            <person name="Araus A.J."/>
            <person name="Petzold A."/>
            <person name="Susuki M."/>
            <person name="Suzuki K.-i.T."/>
            <person name="Hayashi T."/>
            <person name="Toyoda A."/>
            <person name="Oliveira C."/>
            <person name="Osipova E."/>
            <person name="Leigh N.D."/>
            <person name="Simon A."/>
            <person name="Yun M.H."/>
        </authorList>
    </citation>
    <scope>NUCLEOTIDE SEQUENCE</scope>
    <source>
        <strain evidence="2">20211129_DDA</strain>
        <tissue evidence="2">Liver</tissue>
    </source>
</reference>
<organism evidence="2 3">
    <name type="scientific">Pleurodeles waltl</name>
    <name type="common">Iberian ribbed newt</name>
    <dbReference type="NCBI Taxonomy" id="8319"/>
    <lineage>
        <taxon>Eukaryota</taxon>
        <taxon>Metazoa</taxon>
        <taxon>Chordata</taxon>
        <taxon>Craniata</taxon>
        <taxon>Vertebrata</taxon>
        <taxon>Euteleostomi</taxon>
        <taxon>Amphibia</taxon>
        <taxon>Batrachia</taxon>
        <taxon>Caudata</taxon>
        <taxon>Salamandroidea</taxon>
        <taxon>Salamandridae</taxon>
        <taxon>Pleurodelinae</taxon>
        <taxon>Pleurodeles</taxon>
    </lineage>
</organism>
<keyword evidence="3" id="KW-1185">Reference proteome</keyword>
<evidence type="ECO:0000313" key="3">
    <source>
        <dbReference type="Proteomes" id="UP001066276"/>
    </source>
</evidence>
<dbReference type="EMBL" id="JANPWB010000009">
    <property type="protein sequence ID" value="KAJ1148951.1"/>
    <property type="molecule type" value="Genomic_DNA"/>
</dbReference>
<evidence type="ECO:0000313" key="2">
    <source>
        <dbReference type="EMBL" id="KAJ1148951.1"/>
    </source>
</evidence>
<name>A0AAV7R8Y9_PLEWA</name>
<proteinExistence type="predicted"/>
<dbReference type="Proteomes" id="UP001066276">
    <property type="component" value="Chromosome 5"/>
</dbReference>
<comment type="caution">
    <text evidence="2">The sequence shown here is derived from an EMBL/GenBank/DDBJ whole genome shotgun (WGS) entry which is preliminary data.</text>
</comment>
<gene>
    <name evidence="2" type="ORF">NDU88_001775</name>
</gene>
<feature type="compositionally biased region" description="Basic and acidic residues" evidence="1">
    <location>
        <begin position="27"/>
        <end position="40"/>
    </location>
</feature>
<evidence type="ECO:0000256" key="1">
    <source>
        <dbReference type="SAM" id="MobiDB-lite"/>
    </source>
</evidence>
<accession>A0AAV7R8Y9</accession>
<protein>
    <submittedName>
        <fullName evidence="2">Uncharacterized protein</fullName>
    </submittedName>
</protein>